<dbReference type="EMBL" id="BMXF01000006">
    <property type="protein sequence ID" value="GHB85333.1"/>
    <property type="molecule type" value="Genomic_DNA"/>
</dbReference>
<dbReference type="Proteomes" id="UP000598271">
    <property type="component" value="Unassembled WGS sequence"/>
</dbReference>
<evidence type="ECO:0008006" key="4">
    <source>
        <dbReference type="Google" id="ProtNLM"/>
    </source>
</evidence>
<protein>
    <recommendedName>
        <fullName evidence="4">Tetratricopeptide repeat protein</fullName>
    </recommendedName>
</protein>
<proteinExistence type="predicted"/>
<comment type="caution">
    <text evidence="2">The sequence shown here is derived from an EMBL/GenBank/DDBJ whole genome shotgun (WGS) entry which is preliminary data.</text>
</comment>
<dbReference type="Gene3D" id="1.25.40.10">
    <property type="entry name" value="Tetratricopeptide repeat domain"/>
    <property type="match status" value="1"/>
</dbReference>
<accession>A0A8J3D7F8</accession>
<feature type="region of interest" description="Disordered" evidence="1">
    <location>
        <begin position="422"/>
        <end position="453"/>
    </location>
</feature>
<organism evidence="2 3">
    <name type="scientific">Persicitalea jodogahamensis</name>
    <dbReference type="NCBI Taxonomy" id="402147"/>
    <lineage>
        <taxon>Bacteria</taxon>
        <taxon>Pseudomonadati</taxon>
        <taxon>Bacteroidota</taxon>
        <taxon>Cytophagia</taxon>
        <taxon>Cytophagales</taxon>
        <taxon>Spirosomataceae</taxon>
        <taxon>Persicitalea</taxon>
    </lineage>
</organism>
<reference evidence="2 3" key="1">
    <citation type="journal article" date="2014" name="Int. J. Syst. Evol. Microbiol.">
        <title>Complete genome sequence of Corynebacterium casei LMG S-19264T (=DSM 44701T), isolated from a smear-ripened cheese.</title>
        <authorList>
            <consortium name="US DOE Joint Genome Institute (JGI-PGF)"/>
            <person name="Walter F."/>
            <person name="Albersmeier A."/>
            <person name="Kalinowski J."/>
            <person name="Ruckert C."/>
        </authorList>
    </citation>
    <scope>NUCLEOTIDE SEQUENCE [LARGE SCALE GENOMIC DNA]</scope>
    <source>
        <strain evidence="2 3">KCTC 12866</strain>
    </source>
</reference>
<dbReference type="AlphaFoldDB" id="A0A8J3D7F8"/>
<dbReference type="SUPFAM" id="SSF48452">
    <property type="entry name" value="TPR-like"/>
    <property type="match status" value="1"/>
</dbReference>
<sequence>MVIINVFGRDAQITAFFKITPHRKRKITILRYLGQDFLSDFMSKINIKYSLILLFLGLLALPSARAQSPYSQSDLDKNYDMLLANPGVQIEATEAINKLYNYKFGDAEAEFNWLRYRYPNHPMPQFLMGLADWWKIVPNTDNTAYDNRFLARMDSCIYLAEKLYDQKENKVEPAFFLAASYAFKGRLYAERRQWTKATFAGKNALKYLEKSKGYGDLSPELLFGDGIYNYYSEWIPKEYPILKPVLIFFQKGNKKLGIQQLEKVANNAFYTRVEARYFLLQIYSLENQYGKAYDMAKYMWQTYPDNPYFERYFCRSAFVTGHAAEAQQAARNMLDKIERRMPGYEGVSGRNAAYVLAYYKFNYEKNYDEAADYYQKAINFSVQTKSLDAGYYVSSLIGLGKVAEARKDIEEAQRYYKLALDKADRKSSQHKEAKKAIDDLKKSRREDRRSRRR</sequence>
<gene>
    <name evidence="2" type="ORF">GCM10007390_45850</name>
</gene>
<evidence type="ECO:0000313" key="2">
    <source>
        <dbReference type="EMBL" id="GHB85333.1"/>
    </source>
</evidence>
<dbReference type="InterPro" id="IPR011990">
    <property type="entry name" value="TPR-like_helical_dom_sf"/>
</dbReference>
<keyword evidence="3" id="KW-1185">Reference proteome</keyword>
<evidence type="ECO:0000313" key="3">
    <source>
        <dbReference type="Proteomes" id="UP000598271"/>
    </source>
</evidence>
<evidence type="ECO:0000256" key="1">
    <source>
        <dbReference type="SAM" id="MobiDB-lite"/>
    </source>
</evidence>
<name>A0A8J3D7F8_9BACT</name>